<dbReference type="NCBIfam" id="TIGR04183">
    <property type="entry name" value="Por_Secre_tail"/>
    <property type="match status" value="1"/>
</dbReference>
<dbReference type="EMBL" id="UINC01204071">
    <property type="protein sequence ID" value="SVE24624.1"/>
    <property type="molecule type" value="Genomic_DNA"/>
</dbReference>
<feature type="non-terminal residue" evidence="2">
    <location>
        <position position="161"/>
    </location>
</feature>
<organism evidence="2">
    <name type="scientific">marine metagenome</name>
    <dbReference type="NCBI Taxonomy" id="408172"/>
    <lineage>
        <taxon>unclassified sequences</taxon>
        <taxon>metagenomes</taxon>
        <taxon>ecological metagenomes</taxon>
    </lineage>
</organism>
<evidence type="ECO:0000313" key="2">
    <source>
        <dbReference type="EMBL" id="SVE24624.1"/>
    </source>
</evidence>
<gene>
    <name evidence="2" type="ORF">METZ01_LOCUS477478</name>
</gene>
<feature type="domain" description="FlgD/Vpr Ig-like" evidence="1">
    <location>
        <begin position="96"/>
        <end position="158"/>
    </location>
</feature>
<name>A0A383BXI4_9ZZZZ</name>
<dbReference type="InterPro" id="IPR026444">
    <property type="entry name" value="Secre_tail"/>
</dbReference>
<proteinExistence type="predicted"/>
<evidence type="ECO:0000259" key="1">
    <source>
        <dbReference type="Pfam" id="PF13860"/>
    </source>
</evidence>
<protein>
    <recommendedName>
        <fullName evidence="1">FlgD/Vpr Ig-like domain-containing protein</fullName>
    </recommendedName>
</protein>
<accession>A0A383BXI4</accession>
<dbReference type="Gene3D" id="2.60.40.4070">
    <property type="match status" value="1"/>
</dbReference>
<dbReference type="AlphaFoldDB" id="A0A383BXI4"/>
<dbReference type="InterPro" id="IPR025965">
    <property type="entry name" value="FlgD/Vpr_Ig-like"/>
</dbReference>
<reference evidence="2" key="1">
    <citation type="submission" date="2018-05" db="EMBL/GenBank/DDBJ databases">
        <authorList>
            <person name="Lanie J.A."/>
            <person name="Ng W.-L."/>
            <person name="Kazmierczak K.M."/>
            <person name="Andrzejewski T.M."/>
            <person name="Davidsen T.M."/>
            <person name="Wayne K.J."/>
            <person name="Tettelin H."/>
            <person name="Glass J.I."/>
            <person name="Rusch D."/>
            <person name="Podicherti R."/>
            <person name="Tsui H.-C.T."/>
            <person name="Winkler M.E."/>
        </authorList>
    </citation>
    <scope>NUCLEOTIDE SEQUENCE</scope>
</reference>
<sequence length="161" mass="18048">MADSGTFIEITPTFDVVWKYVSPVSQNGILFQGETPVLNTVARCYRYAPNYPGLIDQDLTPGGPIEQYLINGDVETTNTTEYHIFTNYPNPFNPTTTLRYTLPEDALVHITIYDIVGRVIKTLINDRQTAGYRSIQWNATNNTGQPVSAGLYLYTIQAGQF</sequence>
<dbReference type="Pfam" id="PF13860">
    <property type="entry name" value="FlgD_ig"/>
    <property type="match status" value="1"/>
</dbReference>